<dbReference type="RefSeq" id="WP_136990061.1">
    <property type="nucleotide sequence ID" value="NZ_SZPQ01000012.1"/>
</dbReference>
<proteinExistence type="predicted"/>
<evidence type="ECO:0000313" key="1">
    <source>
        <dbReference type="EMBL" id="TKI06425.1"/>
    </source>
</evidence>
<evidence type="ECO:0000313" key="2">
    <source>
        <dbReference type="Proteomes" id="UP000305202"/>
    </source>
</evidence>
<organism evidence="1 2">
    <name type="scientific">Martelella alba</name>
    <dbReference type="NCBI Taxonomy" id="2590451"/>
    <lineage>
        <taxon>Bacteria</taxon>
        <taxon>Pseudomonadati</taxon>
        <taxon>Pseudomonadota</taxon>
        <taxon>Alphaproteobacteria</taxon>
        <taxon>Hyphomicrobiales</taxon>
        <taxon>Aurantimonadaceae</taxon>
        <taxon>Martelella</taxon>
    </lineage>
</organism>
<protein>
    <submittedName>
        <fullName evidence="1">Uncharacterized protein</fullName>
    </submittedName>
</protein>
<reference evidence="1 2" key="1">
    <citation type="submission" date="2019-04" db="EMBL/GenBank/DDBJ databases">
        <authorList>
            <person name="Li M."/>
            <person name="Gao C."/>
        </authorList>
    </citation>
    <scope>NUCLEOTIDE SEQUENCE [LARGE SCALE GENOMIC DNA]</scope>
    <source>
        <strain evidence="1 2">BGMRC 2031</strain>
    </source>
</reference>
<accession>A0ABY2SR10</accession>
<keyword evidence="2" id="KW-1185">Reference proteome</keyword>
<name>A0ABY2SR10_9HYPH</name>
<comment type="caution">
    <text evidence="1">The sequence shown here is derived from an EMBL/GenBank/DDBJ whole genome shotgun (WGS) entry which is preliminary data.</text>
</comment>
<dbReference type="Proteomes" id="UP000305202">
    <property type="component" value="Unassembled WGS sequence"/>
</dbReference>
<dbReference type="EMBL" id="SZPQ01000012">
    <property type="protein sequence ID" value="TKI06425.1"/>
    <property type="molecule type" value="Genomic_DNA"/>
</dbReference>
<gene>
    <name evidence="1" type="ORF">FCN80_10225</name>
</gene>
<sequence length="101" mass="10983">MTDKQEPIGFISGRAAQKMLRGYSRSICMFPEPTREYVIPVYLDAPAASRLPDGYKLVPIAPTNEMLSAAREWTGTSTAEAVYIKMLEAAPSPISDKGGDS</sequence>